<accession>A0A917V8D3</accession>
<protein>
    <recommendedName>
        <fullName evidence="3">YbaB/EbfC family DNA-binding protein</fullName>
    </recommendedName>
</protein>
<organism evidence="1 2">
    <name type="scientific">Nocardia camponoti</name>
    <dbReference type="NCBI Taxonomy" id="1616106"/>
    <lineage>
        <taxon>Bacteria</taxon>
        <taxon>Bacillati</taxon>
        <taxon>Actinomycetota</taxon>
        <taxon>Actinomycetes</taxon>
        <taxon>Mycobacteriales</taxon>
        <taxon>Nocardiaceae</taxon>
        <taxon>Nocardia</taxon>
    </lineage>
</organism>
<comment type="caution">
    <text evidence="1">The sequence shown here is derived from an EMBL/GenBank/DDBJ whole genome shotgun (WGS) entry which is preliminary data.</text>
</comment>
<dbReference type="InterPro" id="IPR004401">
    <property type="entry name" value="YbaB/EbfC"/>
</dbReference>
<keyword evidence="2" id="KW-1185">Reference proteome</keyword>
<reference evidence="1" key="1">
    <citation type="journal article" date="2014" name="Int. J. Syst. Evol. Microbiol.">
        <title>Complete genome sequence of Corynebacterium casei LMG S-19264T (=DSM 44701T), isolated from a smear-ripened cheese.</title>
        <authorList>
            <consortium name="US DOE Joint Genome Institute (JGI-PGF)"/>
            <person name="Walter F."/>
            <person name="Albersmeier A."/>
            <person name="Kalinowski J."/>
            <person name="Ruckert C."/>
        </authorList>
    </citation>
    <scope>NUCLEOTIDE SEQUENCE</scope>
    <source>
        <strain evidence="1">CGMCC 4.7278</strain>
    </source>
</reference>
<proteinExistence type="predicted"/>
<evidence type="ECO:0008006" key="3">
    <source>
        <dbReference type="Google" id="ProtNLM"/>
    </source>
</evidence>
<dbReference type="InterPro" id="IPR036894">
    <property type="entry name" value="YbaB-like_sf"/>
</dbReference>
<name>A0A917V8D3_9NOCA</name>
<dbReference type="EMBL" id="BMMW01000002">
    <property type="protein sequence ID" value="GGK49934.1"/>
    <property type="molecule type" value="Genomic_DNA"/>
</dbReference>
<dbReference type="Pfam" id="PF02575">
    <property type="entry name" value="YbaB_DNA_bd"/>
    <property type="match status" value="1"/>
</dbReference>
<dbReference type="AlphaFoldDB" id="A0A917V8D3"/>
<dbReference type="Gene3D" id="3.30.1310.10">
    <property type="entry name" value="Nucleoid-associated protein YbaB-like domain"/>
    <property type="match status" value="1"/>
</dbReference>
<dbReference type="Proteomes" id="UP000612956">
    <property type="component" value="Unassembled WGS sequence"/>
</dbReference>
<evidence type="ECO:0000313" key="2">
    <source>
        <dbReference type="Proteomes" id="UP000612956"/>
    </source>
</evidence>
<gene>
    <name evidence="1" type="ORF">GCM10011591_21810</name>
</gene>
<reference evidence="1" key="2">
    <citation type="submission" date="2020-09" db="EMBL/GenBank/DDBJ databases">
        <authorList>
            <person name="Sun Q."/>
            <person name="Zhou Y."/>
        </authorList>
    </citation>
    <scope>NUCLEOTIDE SEQUENCE</scope>
    <source>
        <strain evidence="1">CGMCC 4.7278</strain>
    </source>
</reference>
<sequence>MSAGEWRPDASEEARIEQVNAQMDAIRGSAFAADGSLSIETDLTGRITSLWIAEWAMDQHGPGALARLLRERHSAALRDARQTAENTFEGVRGV</sequence>
<evidence type="ECO:0000313" key="1">
    <source>
        <dbReference type="EMBL" id="GGK49934.1"/>
    </source>
</evidence>
<dbReference type="GO" id="GO:0003677">
    <property type="term" value="F:DNA binding"/>
    <property type="evidence" value="ECO:0007669"/>
    <property type="project" value="InterPro"/>
</dbReference>